<reference evidence="2" key="1">
    <citation type="submission" date="2010-08" db="EMBL/GenBank/DDBJ databases">
        <authorList>
            <consortium name="Caenorhabditis japonica Sequencing Consortium"/>
            <person name="Wilson R.K."/>
        </authorList>
    </citation>
    <scope>NUCLEOTIDE SEQUENCE [LARGE SCALE GENOMIC DNA]</scope>
    <source>
        <strain evidence="2">DF5081</strain>
    </source>
</reference>
<evidence type="ECO:0000313" key="2">
    <source>
        <dbReference type="Proteomes" id="UP000005237"/>
    </source>
</evidence>
<proteinExistence type="predicted"/>
<keyword evidence="2" id="KW-1185">Reference proteome</keyword>
<dbReference type="EnsemblMetazoa" id="CJA39745.1">
    <property type="protein sequence ID" value="CJA39745.1"/>
    <property type="gene ID" value="WBGene00215592"/>
</dbReference>
<organism evidence="1 2">
    <name type="scientific">Caenorhabditis japonica</name>
    <dbReference type="NCBI Taxonomy" id="281687"/>
    <lineage>
        <taxon>Eukaryota</taxon>
        <taxon>Metazoa</taxon>
        <taxon>Ecdysozoa</taxon>
        <taxon>Nematoda</taxon>
        <taxon>Chromadorea</taxon>
        <taxon>Rhabditida</taxon>
        <taxon>Rhabditina</taxon>
        <taxon>Rhabditomorpha</taxon>
        <taxon>Rhabditoidea</taxon>
        <taxon>Rhabditidae</taxon>
        <taxon>Peloderinae</taxon>
        <taxon>Caenorhabditis</taxon>
    </lineage>
</organism>
<evidence type="ECO:0000313" key="1">
    <source>
        <dbReference type="EnsemblMetazoa" id="CJA39745.1"/>
    </source>
</evidence>
<name>A0A8R1IWF7_CAEJA</name>
<protein>
    <submittedName>
        <fullName evidence="1">Uncharacterized protein</fullName>
    </submittedName>
</protein>
<reference evidence="1" key="2">
    <citation type="submission" date="2022-06" db="UniProtKB">
        <authorList>
            <consortium name="EnsemblMetazoa"/>
        </authorList>
    </citation>
    <scope>IDENTIFICATION</scope>
    <source>
        <strain evidence="1">DF5081</strain>
    </source>
</reference>
<sequence>MLSITPATSQRTGSRLKELKRSIGRLAARASIRLRTCGKCSFLVFIKIDNNTTIFKPSKLLCNVNGMLSASTNLRNSLPLGRTEWSK</sequence>
<dbReference type="Proteomes" id="UP000005237">
    <property type="component" value="Unassembled WGS sequence"/>
</dbReference>
<dbReference type="AlphaFoldDB" id="A0A8R1IWF7"/>
<accession>A0A8R1IWF7</accession>